<dbReference type="NCBIfam" id="NF035944">
    <property type="entry name" value="PEPxxWA-CTERM"/>
    <property type="match status" value="1"/>
</dbReference>
<reference evidence="2 3" key="1">
    <citation type="submission" date="2019-07" db="EMBL/GenBank/DDBJ databases">
        <title>Novel species isolated from glacier.</title>
        <authorList>
            <person name="Liu Q."/>
            <person name="Xin Y.-H."/>
        </authorList>
    </citation>
    <scope>NUCLEOTIDE SEQUENCE [LARGE SCALE GENOMIC DNA]</scope>
    <source>
        <strain evidence="2 3">LB1R16</strain>
    </source>
</reference>
<dbReference type="RefSeq" id="WP_143554687.1">
    <property type="nucleotide sequence ID" value="NZ_VJWA01000001.1"/>
</dbReference>
<comment type="caution">
    <text evidence="2">The sequence shown here is derived from an EMBL/GenBank/DDBJ whole genome shotgun (WGS) entry which is preliminary data.</text>
</comment>
<evidence type="ECO:0000313" key="2">
    <source>
        <dbReference type="EMBL" id="TRW17142.1"/>
    </source>
</evidence>
<dbReference type="Proteomes" id="UP000317894">
    <property type="component" value="Unassembled WGS sequence"/>
</dbReference>
<keyword evidence="1" id="KW-0732">Signal</keyword>
<keyword evidence="3" id="KW-1185">Reference proteome</keyword>
<protein>
    <submittedName>
        <fullName evidence="2">PEP-CTERM sorting domain-containing protein</fullName>
    </submittedName>
</protein>
<dbReference type="NCBIfam" id="TIGR02595">
    <property type="entry name" value="PEP_CTERM"/>
    <property type="match status" value="1"/>
</dbReference>
<sequence length="212" mass="21420">MFRAVALAAALLAAAPVAAVTQVYDTAPTTPGTQAWGGTLGLDFTVNTQVTVTSLGTFDSGKDGITNNIFVGIFNLANGQLVAPAVNFNGTANAGGTAYVSQAVSSIVLAAGNYQLAAWGYNLGADLNFNNEGPGGPITFNSLFGALTAVGTRYSNNDAPGVLATNADVGTTRYGAGTFAAYVPEPATWGLLITGFAMTGVAMRRRKAALAA</sequence>
<proteinExistence type="predicted"/>
<organism evidence="2 3">
    <name type="scientific">Glacieibacterium frigidum</name>
    <dbReference type="NCBI Taxonomy" id="2593303"/>
    <lineage>
        <taxon>Bacteria</taxon>
        <taxon>Pseudomonadati</taxon>
        <taxon>Pseudomonadota</taxon>
        <taxon>Alphaproteobacteria</taxon>
        <taxon>Sphingomonadales</taxon>
        <taxon>Sphingosinicellaceae</taxon>
        <taxon>Glacieibacterium</taxon>
    </lineage>
</organism>
<dbReference type="OrthoDB" id="7596974at2"/>
<dbReference type="InterPro" id="IPR013424">
    <property type="entry name" value="Ice-binding_C"/>
</dbReference>
<feature type="chain" id="PRO_5022128911" evidence="1">
    <location>
        <begin position="20"/>
        <end position="212"/>
    </location>
</feature>
<evidence type="ECO:0000256" key="1">
    <source>
        <dbReference type="SAM" id="SignalP"/>
    </source>
</evidence>
<accession>A0A552UFZ3</accession>
<dbReference type="EMBL" id="VJWA01000001">
    <property type="protein sequence ID" value="TRW17142.1"/>
    <property type="molecule type" value="Genomic_DNA"/>
</dbReference>
<feature type="signal peptide" evidence="1">
    <location>
        <begin position="1"/>
        <end position="19"/>
    </location>
</feature>
<dbReference type="AlphaFoldDB" id="A0A552UFZ3"/>
<name>A0A552UFZ3_9SPHN</name>
<gene>
    <name evidence="2" type="ORF">FMM06_02775</name>
</gene>
<evidence type="ECO:0000313" key="3">
    <source>
        <dbReference type="Proteomes" id="UP000317894"/>
    </source>
</evidence>